<dbReference type="PANTHER" id="PTHR44590">
    <property type="entry name" value="CARBOXYLIC ESTER HYDROLASE-RELATED"/>
    <property type="match status" value="1"/>
</dbReference>
<sequence length="549" mass="62306">MGNSLDHLFKGKDEPSRPVQTKCGPIQGKRIIWEGERQVDAFIKIPFAKPPVGELRFKKPVPPEPWTETLMATKWAPRGIQKDPIIISKWRYGETSEDNLYLNVFTPAWDPPKEEGFPVMVYVHGGGYVSDSAIKYGDIGISKYMVATHGVVVVTIQYRLGYLGFFTTGDPACDDNVGLWDMTMALKWIQENITAFNGDPNNVTLFGQSAGGASVDLLSLSPHSRDLFHRVCPMAGNASQEWALCDDAVEICRLKAAEIGVTTQESNEFIAQLRKIPAMKFATYLKLDGNQSTTKIQTEIGPRLDGDFFPKSLIELRKEAPQKNRLIGTCEFEGIILQIFAKHLTLGRMEKMIAERLPESAYPKDFLELRKKAWKLYIGDSEKPDKDIQAHAFAKMYSDLFLNIHTQECVIDLLTENPSADTYFYSFDYCNPKMWGPLIGMKFPFKAATHCTELSYLFNVGIIWGFDFTEDDYKMMDIMTKLWCNFAKYGNPNGSDDVPESKLEGFVWEKSTLENPARFLKICLEPKMTDAYHEARPMFWLDARKQAAK</sequence>
<dbReference type="InterPro" id="IPR029058">
    <property type="entry name" value="AB_hydrolase_fold"/>
</dbReference>
<accession>A0AA39I709</accession>
<evidence type="ECO:0000313" key="3">
    <source>
        <dbReference type="EMBL" id="KAK0418196.1"/>
    </source>
</evidence>
<protein>
    <recommendedName>
        <fullName evidence="2">Carboxylesterase type B domain-containing protein</fullName>
    </recommendedName>
</protein>
<feature type="domain" description="Carboxylesterase type B" evidence="2">
    <location>
        <begin position="18"/>
        <end position="540"/>
    </location>
</feature>
<evidence type="ECO:0000313" key="4">
    <source>
        <dbReference type="Proteomes" id="UP001175271"/>
    </source>
</evidence>
<feature type="compositionally biased region" description="Basic and acidic residues" evidence="1">
    <location>
        <begin position="7"/>
        <end position="16"/>
    </location>
</feature>
<dbReference type="EMBL" id="JAUCMV010000002">
    <property type="protein sequence ID" value="KAK0418196.1"/>
    <property type="molecule type" value="Genomic_DNA"/>
</dbReference>
<proteinExistence type="predicted"/>
<evidence type="ECO:0000256" key="1">
    <source>
        <dbReference type="SAM" id="MobiDB-lite"/>
    </source>
</evidence>
<evidence type="ECO:0000259" key="2">
    <source>
        <dbReference type="Pfam" id="PF00135"/>
    </source>
</evidence>
<comment type="caution">
    <text evidence="3">The sequence shown here is derived from an EMBL/GenBank/DDBJ whole genome shotgun (WGS) entry which is preliminary data.</text>
</comment>
<dbReference type="Gene3D" id="3.40.50.1820">
    <property type="entry name" value="alpha/beta hydrolase"/>
    <property type="match status" value="1"/>
</dbReference>
<dbReference type="SUPFAM" id="SSF53474">
    <property type="entry name" value="alpha/beta-Hydrolases"/>
    <property type="match status" value="1"/>
</dbReference>
<feature type="region of interest" description="Disordered" evidence="1">
    <location>
        <begin position="1"/>
        <end position="21"/>
    </location>
</feature>
<organism evidence="3 4">
    <name type="scientific">Steinernema hermaphroditum</name>
    <dbReference type="NCBI Taxonomy" id="289476"/>
    <lineage>
        <taxon>Eukaryota</taxon>
        <taxon>Metazoa</taxon>
        <taxon>Ecdysozoa</taxon>
        <taxon>Nematoda</taxon>
        <taxon>Chromadorea</taxon>
        <taxon>Rhabditida</taxon>
        <taxon>Tylenchina</taxon>
        <taxon>Panagrolaimomorpha</taxon>
        <taxon>Strongyloidoidea</taxon>
        <taxon>Steinernematidae</taxon>
        <taxon>Steinernema</taxon>
    </lineage>
</organism>
<dbReference type="AlphaFoldDB" id="A0AA39I709"/>
<reference evidence="3" key="1">
    <citation type="submission" date="2023-06" db="EMBL/GenBank/DDBJ databases">
        <title>Genomic analysis of the entomopathogenic nematode Steinernema hermaphroditum.</title>
        <authorList>
            <person name="Schwarz E.M."/>
            <person name="Heppert J.K."/>
            <person name="Baniya A."/>
            <person name="Schwartz H.T."/>
            <person name="Tan C.-H."/>
            <person name="Antoshechkin I."/>
            <person name="Sternberg P.W."/>
            <person name="Goodrich-Blair H."/>
            <person name="Dillman A.R."/>
        </authorList>
    </citation>
    <scope>NUCLEOTIDE SEQUENCE</scope>
    <source>
        <strain evidence="3">PS9179</strain>
        <tissue evidence="3">Whole animal</tissue>
    </source>
</reference>
<name>A0AA39I709_9BILA</name>
<dbReference type="Pfam" id="PF00135">
    <property type="entry name" value="COesterase"/>
    <property type="match status" value="1"/>
</dbReference>
<gene>
    <name evidence="3" type="ORF">QR680_013427</name>
</gene>
<keyword evidence="4" id="KW-1185">Reference proteome</keyword>
<dbReference type="InterPro" id="IPR002018">
    <property type="entry name" value="CarbesteraseB"/>
</dbReference>
<dbReference type="Proteomes" id="UP001175271">
    <property type="component" value="Unassembled WGS sequence"/>
</dbReference>
<dbReference type="PANTHER" id="PTHR44590:SF3">
    <property type="entry name" value="CARBOXYLESTERASE TYPE B DOMAIN-CONTAINING PROTEIN"/>
    <property type="match status" value="1"/>
</dbReference>